<reference evidence="2 4" key="1">
    <citation type="submission" date="2016-10" db="EMBL/GenBank/DDBJ databases">
        <authorList>
            <person name="de Groot N.N."/>
        </authorList>
    </citation>
    <scope>NUCLEOTIDE SEQUENCE [LARGE SCALE GENOMIC DNA]</scope>
    <source>
        <strain evidence="2 4">DSM 381</strain>
    </source>
</reference>
<reference evidence="1 3" key="2">
    <citation type="submission" date="2016-10" db="EMBL/GenBank/DDBJ databases">
        <authorList>
            <person name="Varghese N."/>
            <person name="Submissions S."/>
        </authorList>
    </citation>
    <scope>NUCLEOTIDE SEQUENCE [LARGE SCALE GENOMIC DNA]</scope>
    <source>
        <strain evidence="1 3">DSM 282</strain>
    </source>
</reference>
<sequence length="134" mass="14697">MNNAAFGEVIFYYGFDAKGKAILWDKAHEITLSATAYFEKDGITDAQEKACLAYKAAEAEKLARVEALLQQYQEAQTGKPASAAQLSAQFSPRTLLFNRDGSYALLFDDAENPDEGLAVCLAPEEKVMSQDAYL</sequence>
<evidence type="ECO:0000313" key="1">
    <source>
        <dbReference type="EMBL" id="SFA79883.1"/>
    </source>
</evidence>
<dbReference type="Proteomes" id="UP000198861">
    <property type="component" value="Unassembled WGS sequence"/>
</dbReference>
<dbReference type="EMBL" id="FOSX01000151">
    <property type="protein sequence ID" value="SFL51746.1"/>
    <property type="molecule type" value="Genomic_DNA"/>
</dbReference>
<protein>
    <submittedName>
        <fullName evidence="2">Uncharacterized protein</fullName>
    </submittedName>
</protein>
<evidence type="ECO:0000313" key="2">
    <source>
        <dbReference type="EMBL" id="SFL51746.1"/>
    </source>
</evidence>
<dbReference type="EMBL" id="FOKJ01000003">
    <property type="protein sequence ID" value="SFA79883.1"/>
    <property type="molecule type" value="Genomic_DNA"/>
</dbReference>
<proteinExistence type="predicted"/>
<evidence type="ECO:0000313" key="4">
    <source>
        <dbReference type="Proteomes" id="UP000199579"/>
    </source>
</evidence>
<name>A0A1I4IDB0_9GAMM</name>
<gene>
    <name evidence="1" type="ORF">SAMN04244571_00395</name>
    <name evidence="2" type="ORF">SAMN04244574_04551</name>
</gene>
<dbReference type="AlphaFoldDB" id="A0A1I4IDB0"/>
<dbReference type="RefSeq" id="WP_090944543.1">
    <property type="nucleotide sequence ID" value="NZ_FOKJ01000003.1"/>
</dbReference>
<organism evidence="2 4">
    <name type="scientific">Azotobacter beijerinckii</name>
    <dbReference type="NCBI Taxonomy" id="170623"/>
    <lineage>
        <taxon>Bacteria</taxon>
        <taxon>Pseudomonadati</taxon>
        <taxon>Pseudomonadota</taxon>
        <taxon>Gammaproteobacteria</taxon>
        <taxon>Pseudomonadales</taxon>
        <taxon>Pseudomonadaceae</taxon>
        <taxon>Azotobacter</taxon>
    </lineage>
</organism>
<dbReference type="Proteomes" id="UP000199579">
    <property type="component" value="Unassembled WGS sequence"/>
</dbReference>
<accession>A0A1I4IDB0</accession>
<keyword evidence="3" id="KW-1185">Reference proteome</keyword>
<evidence type="ECO:0000313" key="3">
    <source>
        <dbReference type="Proteomes" id="UP000198861"/>
    </source>
</evidence>